<organism evidence="1">
    <name type="scientific">Albugo laibachii Nc14</name>
    <dbReference type="NCBI Taxonomy" id="890382"/>
    <lineage>
        <taxon>Eukaryota</taxon>
        <taxon>Sar</taxon>
        <taxon>Stramenopiles</taxon>
        <taxon>Oomycota</taxon>
        <taxon>Peronosporomycetes</taxon>
        <taxon>Albuginales</taxon>
        <taxon>Albuginaceae</taxon>
        <taxon>Albugo</taxon>
    </lineage>
</organism>
<gene>
    <name evidence="1" type="primary">AlNc14C257G9737</name>
    <name evidence="1" type="ORF">ALNC14_108990</name>
</gene>
<evidence type="ECO:0000313" key="1">
    <source>
        <dbReference type="EMBL" id="CCA24755.1"/>
    </source>
</evidence>
<accession>F0WTR2</accession>
<dbReference type="EMBL" id="FR824302">
    <property type="protein sequence ID" value="CCA24755.1"/>
    <property type="molecule type" value="Genomic_DNA"/>
</dbReference>
<sequence length="80" mass="9313">MEIFCFDSSAHLYHIPQESYQYINFSTFLRIQSPTLTTPNLISCTSKYLLSASYSIESKAGSTQEDTSYRTFQRTCWIYT</sequence>
<reference evidence="1" key="2">
    <citation type="submission" date="2011-02" db="EMBL/GenBank/DDBJ databases">
        <authorList>
            <person name="MacLean D."/>
        </authorList>
    </citation>
    <scope>NUCLEOTIDE SEQUENCE</scope>
</reference>
<reference evidence="1" key="1">
    <citation type="journal article" date="2011" name="PLoS Biol.">
        <title>Gene gain and loss during evolution of obligate parasitism in the white rust pathogen of Arabidopsis thaliana.</title>
        <authorList>
            <person name="Kemen E."/>
            <person name="Gardiner A."/>
            <person name="Schultz-Larsen T."/>
            <person name="Kemen A.C."/>
            <person name="Balmuth A.L."/>
            <person name="Robert-Seilaniantz A."/>
            <person name="Bailey K."/>
            <person name="Holub E."/>
            <person name="Studholme D.J."/>
            <person name="Maclean D."/>
            <person name="Jones J.D."/>
        </authorList>
    </citation>
    <scope>NUCLEOTIDE SEQUENCE</scope>
</reference>
<proteinExistence type="predicted"/>
<protein>
    <submittedName>
        <fullName evidence="1">AlNc14C257G9737 protein</fullName>
    </submittedName>
</protein>
<dbReference type="AlphaFoldDB" id="F0WTR2"/>
<dbReference type="HOGENOM" id="CLU_2594790_0_0_1"/>
<name>F0WTR2_9STRA</name>